<dbReference type="PANTHER" id="PTHR31589:SF223">
    <property type="entry name" value="PROTEIN, PUTATIVE (DUF239)-RELATED"/>
    <property type="match status" value="1"/>
</dbReference>
<comment type="caution">
    <text evidence="3">The sequence shown here is derived from an EMBL/GenBank/DDBJ whole genome shotgun (WGS) entry which is preliminary data.</text>
</comment>
<proteinExistence type="predicted"/>
<dbReference type="EMBL" id="CAMGYJ010000008">
    <property type="protein sequence ID" value="CAI0458879.1"/>
    <property type="molecule type" value="Genomic_DNA"/>
</dbReference>
<keyword evidence="4" id="KW-1185">Reference proteome</keyword>
<feature type="domain" description="Neprosin PEP catalytic" evidence="2">
    <location>
        <begin position="171"/>
        <end position="415"/>
    </location>
</feature>
<keyword evidence="1" id="KW-0732">Signal</keyword>
<dbReference type="PROSITE" id="PS52045">
    <property type="entry name" value="NEPROSIN_PEP_CD"/>
    <property type="match status" value="1"/>
</dbReference>
<dbReference type="InterPro" id="IPR053168">
    <property type="entry name" value="Glutamic_endopeptidase"/>
</dbReference>
<evidence type="ECO:0000259" key="2">
    <source>
        <dbReference type="PROSITE" id="PS52045"/>
    </source>
</evidence>
<feature type="signal peptide" evidence="1">
    <location>
        <begin position="1"/>
        <end position="25"/>
    </location>
</feature>
<evidence type="ECO:0000313" key="3">
    <source>
        <dbReference type="EMBL" id="CAI0458879.1"/>
    </source>
</evidence>
<sequence>MAPWAAVIVLTLIWFTALDHYGVWCHKLSATEKLNLRRQLKRLSKPAVTTIQVIKKTLISIFGVPSSYLTIKFLDFFFSFDSKQTKYGDTYDCVDFYEQPAFDHPLLKDRKYEFQVWASSQKVDMDASDIDPFDIWVNGKGCPSNTVPIRKMERKELIRTNMAAKLAHNISTDANQEFAILRTQESKRYYGGGMITSVYHPQVGKTQYSASRVKFQNGPDSIAVGWTVNPSLYPDGGTRLFIYTTTKNSNCYNTYCPGFIILRTDIPLDLLLKPYSTPGKTTYEKKVFVRKDPANGNWFLQIGIINATVGTWPQKIFTGLSSFANYIDWGGEVYSPAGVAPPQMGAGYVPVAQRLDYDCYGIQVTVINDQERVDYDPPSLKRYNSSPKNYSLIDEGNHGDIFQRIIVFGGNSSPSNNE</sequence>
<dbReference type="InterPro" id="IPR004314">
    <property type="entry name" value="Neprosin"/>
</dbReference>
<gene>
    <name evidence="3" type="ORF">LITE_LOCUS33745</name>
</gene>
<dbReference type="Pfam" id="PF03080">
    <property type="entry name" value="Neprosin"/>
    <property type="match status" value="1"/>
</dbReference>
<accession>A0AAV0NJP0</accession>
<name>A0AAV0NJP0_9ROSI</name>
<dbReference type="AlphaFoldDB" id="A0AAV0NJP0"/>
<dbReference type="Proteomes" id="UP001154282">
    <property type="component" value="Unassembled WGS sequence"/>
</dbReference>
<dbReference type="Pfam" id="PF14365">
    <property type="entry name" value="Neprosin_AP"/>
    <property type="match status" value="1"/>
</dbReference>
<dbReference type="InterPro" id="IPR025521">
    <property type="entry name" value="Neprosin_propep"/>
</dbReference>
<dbReference type="Gene3D" id="3.90.1320.10">
    <property type="entry name" value="Outer-capsid protein sigma 3, large lobe"/>
    <property type="match status" value="1"/>
</dbReference>
<evidence type="ECO:0000313" key="4">
    <source>
        <dbReference type="Proteomes" id="UP001154282"/>
    </source>
</evidence>
<protein>
    <recommendedName>
        <fullName evidence="2">Neprosin PEP catalytic domain-containing protein</fullName>
    </recommendedName>
</protein>
<reference evidence="3" key="1">
    <citation type="submission" date="2022-08" db="EMBL/GenBank/DDBJ databases">
        <authorList>
            <person name="Gutierrez-Valencia J."/>
        </authorList>
    </citation>
    <scope>NUCLEOTIDE SEQUENCE</scope>
</reference>
<evidence type="ECO:0000256" key="1">
    <source>
        <dbReference type="SAM" id="SignalP"/>
    </source>
</evidence>
<feature type="chain" id="PRO_5043549975" description="Neprosin PEP catalytic domain-containing protein" evidence="1">
    <location>
        <begin position="26"/>
        <end position="418"/>
    </location>
</feature>
<organism evidence="3 4">
    <name type="scientific">Linum tenue</name>
    <dbReference type="NCBI Taxonomy" id="586396"/>
    <lineage>
        <taxon>Eukaryota</taxon>
        <taxon>Viridiplantae</taxon>
        <taxon>Streptophyta</taxon>
        <taxon>Embryophyta</taxon>
        <taxon>Tracheophyta</taxon>
        <taxon>Spermatophyta</taxon>
        <taxon>Magnoliopsida</taxon>
        <taxon>eudicotyledons</taxon>
        <taxon>Gunneridae</taxon>
        <taxon>Pentapetalae</taxon>
        <taxon>rosids</taxon>
        <taxon>fabids</taxon>
        <taxon>Malpighiales</taxon>
        <taxon>Linaceae</taxon>
        <taxon>Linum</taxon>
    </lineage>
</organism>
<dbReference type="PANTHER" id="PTHR31589">
    <property type="entry name" value="PROTEIN, PUTATIVE (DUF239)-RELATED-RELATED"/>
    <property type="match status" value="1"/>
</dbReference>